<organism evidence="2 3">
    <name type="scientific">Nitrosopumilus ureiphilus</name>
    <dbReference type="NCBI Taxonomy" id="1470067"/>
    <lineage>
        <taxon>Archaea</taxon>
        <taxon>Nitrososphaerota</taxon>
        <taxon>Nitrososphaeria</taxon>
        <taxon>Nitrosopumilales</taxon>
        <taxon>Nitrosopumilaceae</taxon>
        <taxon>Nitrosopumilus</taxon>
    </lineage>
</organism>
<feature type="domain" description="VWFA" evidence="1">
    <location>
        <begin position="5"/>
        <end position="175"/>
    </location>
</feature>
<gene>
    <name evidence="2" type="ORF">C5F50_01610</name>
</gene>
<dbReference type="PROSITE" id="PS50194">
    <property type="entry name" value="FILAMIN_REPEAT"/>
    <property type="match status" value="1"/>
</dbReference>
<dbReference type="PROSITE" id="PS50234">
    <property type="entry name" value="VWFA"/>
    <property type="match status" value="1"/>
</dbReference>
<evidence type="ECO:0000259" key="1">
    <source>
        <dbReference type="PROSITE" id="PS50234"/>
    </source>
</evidence>
<evidence type="ECO:0000313" key="3">
    <source>
        <dbReference type="Proteomes" id="UP000509478"/>
    </source>
</evidence>
<dbReference type="InterPro" id="IPR036465">
    <property type="entry name" value="vWFA_dom_sf"/>
</dbReference>
<dbReference type="AlphaFoldDB" id="A0A7D5R5J3"/>
<name>A0A7D5R5J3_9ARCH</name>
<dbReference type="SMART" id="SM00327">
    <property type="entry name" value="VWA"/>
    <property type="match status" value="1"/>
</dbReference>
<dbReference type="InterPro" id="IPR002035">
    <property type="entry name" value="VWF_A"/>
</dbReference>
<dbReference type="EMBL" id="CP026995">
    <property type="protein sequence ID" value="QLH05918.1"/>
    <property type="molecule type" value="Genomic_DNA"/>
</dbReference>
<proteinExistence type="predicted"/>
<dbReference type="Pfam" id="PF00092">
    <property type="entry name" value="VWA"/>
    <property type="match status" value="1"/>
</dbReference>
<dbReference type="Proteomes" id="UP000509478">
    <property type="component" value="Chromosome"/>
</dbReference>
<dbReference type="Gene3D" id="3.40.50.410">
    <property type="entry name" value="von Willebrand factor, type A domain"/>
    <property type="match status" value="1"/>
</dbReference>
<dbReference type="SUPFAM" id="SSF53300">
    <property type="entry name" value="vWA-like"/>
    <property type="match status" value="1"/>
</dbReference>
<dbReference type="InterPro" id="IPR051266">
    <property type="entry name" value="CLCR"/>
</dbReference>
<dbReference type="RefSeq" id="WP_179371983.1">
    <property type="nucleotide sequence ID" value="NZ_CP026995.1"/>
</dbReference>
<accession>A0A7D5R5J3</accession>
<dbReference type="GeneID" id="56066718"/>
<dbReference type="CDD" id="cd00198">
    <property type="entry name" value="vWFA"/>
    <property type="match status" value="1"/>
</dbReference>
<dbReference type="OrthoDB" id="3296at2157"/>
<reference evidence="2 3" key="1">
    <citation type="submission" date="2018-02" db="EMBL/GenBank/DDBJ databases">
        <title>Complete genome of Nitrosopumilus ureaphilus PS0.</title>
        <authorList>
            <person name="Qin W."/>
            <person name="Zheng Y."/>
            <person name="Stahl D.A."/>
        </authorList>
    </citation>
    <scope>NUCLEOTIDE SEQUENCE [LARGE SCALE GENOMIC DNA]</scope>
    <source>
        <strain evidence="2 3">PS0</strain>
    </source>
</reference>
<dbReference type="InterPro" id="IPR017868">
    <property type="entry name" value="Filamin/ABP280_repeat-like"/>
</dbReference>
<keyword evidence="3" id="KW-1185">Reference proteome</keyword>
<sequence length="414" mass="43541">MTSVSVALILDVSGSMAGSKLANAQTDASTFVNLMHTDDYVGVVKFSDNATIIYPTNAASNLVQITGLPIQNAAVSAIMGTKSLNMTNIKDAITKAFGMFPSSPTNSGMVLLSDGYWNVGGNPIPVSETTVPIYTIGLMVGTKTSAVLQTIATSTKGKYHYSADAWDLAEIYNDIAQSSSLGNLTINNKESIPQMNFKTYPTTISSGNTHAKFAVNWTNQSVAYTSDTPKTNQINVSLKDPDGSTVTPTTVAPGKGFVVLTVNNPKAGSWTIGSWTGGTGTLDTTVAAIEPNATSMNLRITSSNLKTGESIPFIAKVHNNGNAIDGVKINATVESPLVSVANDEDDELKAPQVSLPRKIFPITTNEKESGEHHGEILADTEGSHTIRVTAHGISPIDGSPFARTARLSVNVVNS</sequence>
<dbReference type="PANTHER" id="PTHR10579">
    <property type="entry name" value="CALCIUM-ACTIVATED CHLORIDE CHANNEL REGULATOR"/>
    <property type="match status" value="1"/>
</dbReference>
<protein>
    <recommendedName>
        <fullName evidence="1">VWFA domain-containing protein</fullName>
    </recommendedName>
</protein>
<evidence type="ECO:0000313" key="2">
    <source>
        <dbReference type="EMBL" id="QLH05918.1"/>
    </source>
</evidence>
<dbReference type="KEGG" id="nue:C5F50_01610"/>
<dbReference type="PANTHER" id="PTHR10579:SF43">
    <property type="entry name" value="ZINC FINGER (C3HC4-TYPE RING FINGER) FAMILY PROTEIN"/>
    <property type="match status" value="1"/>
</dbReference>